<dbReference type="Gene3D" id="3.40.50.10740">
    <property type="entry name" value="Class I glutamine amidotransferase-like"/>
    <property type="match status" value="1"/>
</dbReference>
<evidence type="ECO:0000256" key="7">
    <source>
        <dbReference type="SAM" id="MobiDB-lite"/>
    </source>
</evidence>
<proteinExistence type="inferred from homology"/>
<dbReference type="InterPro" id="IPR003507">
    <property type="entry name" value="S66_fam"/>
</dbReference>
<protein>
    <submittedName>
        <fullName evidence="10">Carboxypeptidase</fullName>
    </submittedName>
</protein>
<keyword evidence="11" id="KW-1185">Reference proteome</keyword>
<keyword evidence="2 10" id="KW-0121">Carboxypeptidase</keyword>
<keyword evidence="5" id="KW-0720">Serine protease</keyword>
<evidence type="ECO:0000256" key="2">
    <source>
        <dbReference type="ARBA" id="ARBA00022645"/>
    </source>
</evidence>
<dbReference type="Gene3D" id="3.50.30.60">
    <property type="entry name" value="LD-carboxypeptidase A C-terminal domain-like"/>
    <property type="match status" value="1"/>
</dbReference>
<keyword evidence="4" id="KW-0378">Hydrolase</keyword>
<reference evidence="10" key="1">
    <citation type="journal article" date="2014" name="Int. J. Syst. Evol. Microbiol.">
        <title>Complete genome sequence of Corynebacterium casei LMG S-19264T (=DSM 44701T), isolated from a smear-ripened cheese.</title>
        <authorList>
            <consortium name="US DOE Joint Genome Institute (JGI-PGF)"/>
            <person name="Walter F."/>
            <person name="Albersmeier A."/>
            <person name="Kalinowski J."/>
            <person name="Ruckert C."/>
        </authorList>
    </citation>
    <scope>NUCLEOTIDE SEQUENCE</scope>
    <source>
        <strain evidence="10">CGMCC 4.7398</strain>
    </source>
</reference>
<evidence type="ECO:0000256" key="5">
    <source>
        <dbReference type="ARBA" id="ARBA00022825"/>
    </source>
</evidence>
<dbReference type="GO" id="GO:0008236">
    <property type="term" value="F:serine-type peptidase activity"/>
    <property type="evidence" value="ECO:0007669"/>
    <property type="project" value="UniProtKB-KW"/>
</dbReference>
<dbReference type="InterPro" id="IPR027461">
    <property type="entry name" value="Carboxypeptidase_A_C_sf"/>
</dbReference>
<dbReference type="AlphaFoldDB" id="A0A919G0Y2"/>
<dbReference type="Pfam" id="PF02016">
    <property type="entry name" value="Peptidase_S66"/>
    <property type="match status" value="1"/>
</dbReference>
<dbReference type="PANTHER" id="PTHR30237">
    <property type="entry name" value="MURAMOYLTETRAPEPTIDE CARBOXYPEPTIDASE"/>
    <property type="match status" value="1"/>
</dbReference>
<gene>
    <name evidence="10" type="ORF">GCM10017772_33840</name>
</gene>
<evidence type="ECO:0000256" key="1">
    <source>
        <dbReference type="ARBA" id="ARBA00010233"/>
    </source>
</evidence>
<evidence type="ECO:0000256" key="4">
    <source>
        <dbReference type="ARBA" id="ARBA00022801"/>
    </source>
</evidence>
<feature type="active site" description="Charge relay system" evidence="6">
    <location>
        <position position="291"/>
    </location>
</feature>
<comment type="similarity">
    <text evidence="1">Belongs to the peptidase S66 family.</text>
</comment>
<evidence type="ECO:0000256" key="3">
    <source>
        <dbReference type="ARBA" id="ARBA00022670"/>
    </source>
</evidence>
<comment type="caution">
    <text evidence="10">The sequence shown here is derived from an EMBL/GenBank/DDBJ whole genome shotgun (WGS) entry which is preliminary data.</text>
</comment>
<evidence type="ECO:0000313" key="10">
    <source>
        <dbReference type="EMBL" id="GHH76118.1"/>
    </source>
</evidence>
<dbReference type="InterPro" id="IPR029062">
    <property type="entry name" value="Class_I_gatase-like"/>
</dbReference>
<evidence type="ECO:0000256" key="6">
    <source>
        <dbReference type="PIRSR" id="PIRSR028757-1"/>
    </source>
</evidence>
<dbReference type="PANTHER" id="PTHR30237:SF2">
    <property type="entry name" value="MUREIN TETRAPEPTIDE CARBOXYPEPTIDASE"/>
    <property type="match status" value="1"/>
</dbReference>
<evidence type="ECO:0000259" key="8">
    <source>
        <dbReference type="Pfam" id="PF02016"/>
    </source>
</evidence>
<dbReference type="SUPFAM" id="SSF52317">
    <property type="entry name" value="Class I glutamine amidotransferase-like"/>
    <property type="match status" value="1"/>
</dbReference>
<accession>A0A919G0Y2</accession>
<dbReference type="Pfam" id="PF17676">
    <property type="entry name" value="Peptidase_S66C"/>
    <property type="match status" value="1"/>
</dbReference>
<name>A0A919G0Y2_9MICO</name>
<dbReference type="EMBL" id="BNAS01000005">
    <property type="protein sequence ID" value="GHH76118.1"/>
    <property type="molecule type" value="Genomic_DNA"/>
</dbReference>
<dbReference type="GO" id="GO:0006508">
    <property type="term" value="P:proteolysis"/>
    <property type="evidence" value="ECO:0007669"/>
    <property type="project" value="UniProtKB-KW"/>
</dbReference>
<evidence type="ECO:0000313" key="11">
    <source>
        <dbReference type="Proteomes" id="UP000627369"/>
    </source>
</evidence>
<reference evidence="10" key="2">
    <citation type="submission" date="2020-09" db="EMBL/GenBank/DDBJ databases">
        <authorList>
            <person name="Sun Q."/>
            <person name="Zhou Y."/>
        </authorList>
    </citation>
    <scope>NUCLEOTIDE SEQUENCE</scope>
    <source>
        <strain evidence="10">CGMCC 4.7398</strain>
    </source>
</reference>
<dbReference type="PIRSF" id="PIRSF028757">
    <property type="entry name" value="LD-carboxypeptidase"/>
    <property type="match status" value="1"/>
</dbReference>
<feature type="domain" description="LD-carboxypeptidase N-terminal" evidence="8">
    <location>
        <begin position="32"/>
        <end position="152"/>
    </location>
</feature>
<dbReference type="SUPFAM" id="SSF141986">
    <property type="entry name" value="LD-carboxypeptidase A C-terminal domain-like"/>
    <property type="match status" value="1"/>
</dbReference>
<sequence length="323" mass="33681">MPQQAVPGSNGNLGGMLWPLTSPPRLRPGDTVAVVAPSGPVPADRLDEGVAHLRDWGLDVQVMPHVRDTHPGHRYLAGSDEARAADFQEAWLDPDVRAVVAARGGYGAARMIDLVDWDALAAADPKVLVGYSDCTVLHQAVAARLGLVSLHGPMPGTLSFVKSEPAREHLRRTLFEPETAQVLAGPHAEALVGGTARGITTGGCLSLLTTSIGVGATPSSAAGGIVLLEDIDERAYRIDSFLTHLLRAGWFDGALGVVLGSWQDCEPVEPVVRDLLGSLGIPILSELGFGHGPDPLTVPLGVSAELDASAGTLTLDQPALASR</sequence>
<feature type="region of interest" description="Disordered" evidence="7">
    <location>
        <begin position="1"/>
        <end position="22"/>
    </location>
</feature>
<feature type="domain" description="LD-carboxypeptidase C-terminal" evidence="9">
    <location>
        <begin position="197"/>
        <end position="306"/>
    </location>
</feature>
<keyword evidence="3" id="KW-0645">Protease</keyword>
<feature type="active site" description="Charge relay system" evidence="6">
    <location>
        <position position="229"/>
    </location>
</feature>
<feature type="compositionally biased region" description="Polar residues" evidence="7">
    <location>
        <begin position="1"/>
        <end position="10"/>
    </location>
</feature>
<dbReference type="CDD" id="cd07025">
    <property type="entry name" value="Peptidase_S66"/>
    <property type="match status" value="1"/>
</dbReference>
<feature type="active site" description="Nucleophile" evidence="6">
    <location>
        <position position="132"/>
    </location>
</feature>
<dbReference type="Proteomes" id="UP000627369">
    <property type="component" value="Unassembled WGS sequence"/>
</dbReference>
<dbReference type="InterPro" id="IPR040921">
    <property type="entry name" value="Peptidase_S66C"/>
</dbReference>
<organism evidence="10 11">
    <name type="scientific">Promicromonospora soli</name>
    <dbReference type="NCBI Taxonomy" id="2035533"/>
    <lineage>
        <taxon>Bacteria</taxon>
        <taxon>Bacillati</taxon>
        <taxon>Actinomycetota</taxon>
        <taxon>Actinomycetes</taxon>
        <taxon>Micrococcales</taxon>
        <taxon>Promicromonosporaceae</taxon>
        <taxon>Promicromonospora</taxon>
    </lineage>
</organism>
<evidence type="ECO:0000259" key="9">
    <source>
        <dbReference type="Pfam" id="PF17676"/>
    </source>
</evidence>
<dbReference type="InterPro" id="IPR027478">
    <property type="entry name" value="LdcA_N"/>
</dbReference>
<dbReference type="GO" id="GO:0004180">
    <property type="term" value="F:carboxypeptidase activity"/>
    <property type="evidence" value="ECO:0007669"/>
    <property type="project" value="UniProtKB-KW"/>
</dbReference>
<dbReference type="InterPro" id="IPR040449">
    <property type="entry name" value="Peptidase_S66_N"/>
</dbReference>